<dbReference type="PROSITE" id="PS00477">
    <property type="entry name" value="ALPHA_2_MACROGLOBULIN"/>
    <property type="match status" value="1"/>
</dbReference>
<reference evidence="9 10" key="1">
    <citation type="submission" date="2024-02" db="EMBL/GenBank/DDBJ databases">
        <authorList>
            <person name="Daric V."/>
            <person name="Darras S."/>
        </authorList>
    </citation>
    <scope>NUCLEOTIDE SEQUENCE [LARGE SCALE GENOMIC DNA]</scope>
</reference>
<keyword evidence="2" id="KW-0882">Thioester bond</keyword>
<dbReference type="Gene3D" id="6.20.50.160">
    <property type="match status" value="1"/>
</dbReference>
<feature type="domain" description="Alpha-2-macroglobulin bait region" evidence="6">
    <location>
        <begin position="481"/>
        <end position="620"/>
    </location>
</feature>
<accession>A0ABP0FQF3</accession>
<dbReference type="Pfam" id="PF00207">
    <property type="entry name" value="A2M"/>
    <property type="match status" value="1"/>
</dbReference>
<feature type="domain" description="Alpha-macroglobulin receptor-binding" evidence="8">
    <location>
        <begin position="1349"/>
        <end position="1435"/>
    </location>
</feature>
<evidence type="ECO:0000313" key="10">
    <source>
        <dbReference type="Proteomes" id="UP001642483"/>
    </source>
</evidence>
<dbReference type="InterPro" id="IPR019742">
    <property type="entry name" value="MacrogloblnA2_CS"/>
</dbReference>
<dbReference type="Pfam" id="PF07678">
    <property type="entry name" value="TED_complement"/>
    <property type="match status" value="1"/>
</dbReference>
<dbReference type="SUPFAM" id="SSF82895">
    <property type="entry name" value="TSP-1 type 1 repeat"/>
    <property type="match status" value="1"/>
</dbReference>
<dbReference type="InterPro" id="IPR041813">
    <property type="entry name" value="A2M_TED"/>
</dbReference>
<evidence type="ECO:0000256" key="5">
    <source>
        <dbReference type="SAM" id="SignalP"/>
    </source>
</evidence>
<keyword evidence="4" id="KW-0325">Glycoprotein</keyword>
<dbReference type="Gene3D" id="2.60.40.1940">
    <property type="match status" value="1"/>
</dbReference>
<evidence type="ECO:0000259" key="6">
    <source>
        <dbReference type="SMART" id="SM01359"/>
    </source>
</evidence>
<dbReference type="SUPFAM" id="SSF48239">
    <property type="entry name" value="Terpenoid cyclases/Protein prenyltransferases"/>
    <property type="match status" value="1"/>
</dbReference>
<evidence type="ECO:0000256" key="4">
    <source>
        <dbReference type="ARBA" id="ARBA00023180"/>
    </source>
</evidence>
<dbReference type="Pfam" id="PF17791">
    <property type="entry name" value="MG3"/>
    <property type="match status" value="1"/>
</dbReference>
<dbReference type="InterPro" id="IPR001599">
    <property type="entry name" value="Macroglobln_a2"/>
</dbReference>
<dbReference type="InterPro" id="IPR011626">
    <property type="entry name" value="Alpha-macroglobulin_TED"/>
</dbReference>
<dbReference type="Pfam" id="PF13385">
    <property type="entry name" value="Laminin_G_3"/>
    <property type="match status" value="1"/>
</dbReference>
<dbReference type="Gene3D" id="2.60.120.1540">
    <property type="match status" value="1"/>
</dbReference>
<dbReference type="InterPro" id="IPR047565">
    <property type="entry name" value="Alpha-macroglob_thiol-ester_cl"/>
</dbReference>
<gene>
    <name evidence="9" type="ORF">CVLEPA_LOCUS10991</name>
</gene>
<dbReference type="InterPro" id="IPR002890">
    <property type="entry name" value="MG2"/>
</dbReference>
<dbReference type="Proteomes" id="UP001642483">
    <property type="component" value="Unassembled WGS sequence"/>
</dbReference>
<protein>
    <submittedName>
        <fullName evidence="9">Uncharacterized protein</fullName>
    </submittedName>
</protein>
<dbReference type="SUPFAM" id="SSF49899">
    <property type="entry name" value="Concanavalin A-like lectins/glucanases"/>
    <property type="match status" value="1"/>
</dbReference>
<dbReference type="SMART" id="SM01419">
    <property type="entry name" value="Thiol-ester_cl"/>
    <property type="match status" value="1"/>
</dbReference>
<dbReference type="SMART" id="SM01359">
    <property type="entry name" value="A2M_N_2"/>
    <property type="match status" value="1"/>
</dbReference>
<dbReference type="EMBL" id="CAWYQH010000079">
    <property type="protein sequence ID" value="CAK8680734.1"/>
    <property type="molecule type" value="Genomic_DNA"/>
</dbReference>
<dbReference type="Gene3D" id="2.60.120.200">
    <property type="match status" value="1"/>
</dbReference>
<evidence type="ECO:0000259" key="8">
    <source>
        <dbReference type="SMART" id="SM01361"/>
    </source>
</evidence>
<proteinExistence type="predicted"/>
<dbReference type="Gene3D" id="2.60.40.690">
    <property type="entry name" value="Alpha-macroglobulin, receptor-binding domain"/>
    <property type="match status" value="1"/>
</dbReference>
<evidence type="ECO:0000259" key="7">
    <source>
        <dbReference type="SMART" id="SM01360"/>
    </source>
</evidence>
<keyword evidence="10" id="KW-1185">Reference proteome</keyword>
<dbReference type="InterPro" id="IPR013783">
    <property type="entry name" value="Ig-like_fold"/>
</dbReference>
<dbReference type="InterPro" id="IPR041555">
    <property type="entry name" value="MG3"/>
</dbReference>
<dbReference type="Gene3D" id="2.20.130.20">
    <property type="match status" value="1"/>
</dbReference>
<evidence type="ECO:0000256" key="1">
    <source>
        <dbReference type="ARBA" id="ARBA00022729"/>
    </source>
</evidence>
<dbReference type="SUPFAM" id="SSF49410">
    <property type="entry name" value="Alpha-macroglobulin receptor domain"/>
    <property type="match status" value="1"/>
</dbReference>
<sequence>MMIKLSLLAGLLVILTARAQASNGHPATYQANVPKHIRPGFDVAYDLWLAYDIPVQVRSMLHSDDDLFSLESVDVVNNGHALINLGKLPLDYSGSTKFVFNFTAFDAETGEMLLENSTTMFTFESKALSILIQTDKAIYQPGETIRFRAACLTPDLRPLTGDVTYQVKDPNGNIVLLEENMVLSHGVAGGQLALNKDAENGEWEISFMAKEYKETLLVTVRFYKLPKFEVTLTAPSYIHPGSVGFTVTMDAKYTFGQPVKGSATLLIEMQPRYGRAFNPSSISKTYRKFDGSVREFITMEEIMGDLGWDGESEMNIEVTGHVTERFTDIIFNDTATINVERTNIKVENLYKPDTIKPGLLYTAYVQVTEQDGKPLTEEDRLNNHLIVEVEYRYPFRSIVPRPIDSALPDGRSLFPQPRQSERETLVYKIPPNGIVVVSLTSKPDKFSTVSFRPYTNATEKYGRYSNQWEANRAESPSDSFVQIMTDDSNVAPGDMADLTIKTTEAVSHLKIMVIARGTILSQAMYTTQSGLPEKDHSYQLRITEEMMPSVNFLVSHIRSDGEIVADYLTLTVSLSLENQVTMSSSAMTVDAGDDVSIRVQTSSQGSYVGLRAIDQSVLLLKSGNDITKERVRDDLNEYSVSDDSFYGGGGIFRWWFPRPSGAKDAKLVFEGAGIIALTDGLIFQSEPDFDYFSEIAFGAVDEAQENRIVGSTGGASPRVRSFFPETWIWDEDITGADGSATFDTKAPDTITSWVLSAFSISDEHGLGVADTSKITVFRQFFVSLNLPVKVTRGEIMIVQAIVFNYQDSDVTARLTLTLDEGLTLIRPGDDPEAAGPVRTLDIPRQGSVSVKFPVRSTALGELGITAQAVTDLVGDALTRTVYVRPEGIEQCYSASALFNRESDREETTREELEIKLPSGIVPESGKVTLYVYGDILGGTMNNLGRLLKMPSGCGEQNMLGFAPDVFVTLYLERAGTLDAETQRKAFQHFQTGYMNQLKYMLSDGSYSAFGARDKVGSTWLTAFVAKCFIFARELRPTLVETRIVDKALEFLVALQSADGSFMERGRVIHSTMQGGVDSNITMTAYVLITLRETPYPIKNKKIEQAAAKARAYLENNLSMVMDNKYALALVTYALHVSESDRAGAALTALEAVATTTGGLTYWTESSRDASMYRDDWRPPYRKPPSNDIEMTAYALLTYVRREDLGSAAPVMKWITSKQNELGGYSSTQDTVIAIQALSQVAALLTGREQDMTITAAHSEDDSFLESFNIDDSNSIVLQSAMVPPVDGDLVVTADGVGIGVAQLSVCYNIPNNPYIDEPFNCTVDVSSDDINSASINFCCALAEGETEPTGMFLFEIGLLNGFTADVVDEEERNPTAQMVEVDEDSVNVYYNQLAPGKGLCAKAVLLRFADVGESKPATLQAFEYYKPDKKVSRLYSVDGLSTVTPCQVCGSDCVGCPAPQLGDWKPWQPCVEFCKPETTTRSRSCVDPSLNKEVNIGKCGLDEVPIQTRMCESEGLQCPDFYHGLWFNLPPGFARYDPKSRCSYLGGRLQGPTSGIPGATLDGQTYVRCNKPEEALPGENGFTISILVKPVPYVAGKSYTFIAFAGEGSRPVFEMQKLWWKDELRFNLRHENYSYTVRRFDTSSIPPNVWTHVVITWHRDQGAKVYINGISVGVASRALVSRRRDRGEKKYLYIGRNGYRNTARRGSVSGSFSSLNYFDQVLDESNLMKLSSFFMKIVDHDGPEPLLTPRYLRMFSPPQLRFCFDESVFLSALYAETTEANRKCGRSPFLIGPIPIF</sequence>
<dbReference type="Pfam" id="PF07677">
    <property type="entry name" value="A2M_recep"/>
    <property type="match status" value="1"/>
</dbReference>
<dbReference type="SMART" id="SM01360">
    <property type="entry name" value="A2M"/>
    <property type="match status" value="1"/>
</dbReference>
<keyword evidence="1 5" id="KW-0732">Signal</keyword>
<dbReference type="PANTHER" id="PTHR11412">
    <property type="entry name" value="MACROGLOBULIN / COMPLEMENT"/>
    <property type="match status" value="1"/>
</dbReference>
<dbReference type="Pfam" id="PF07703">
    <property type="entry name" value="A2M_BRD"/>
    <property type="match status" value="1"/>
</dbReference>
<dbReference type="InterPro" id="IPR009048">
    <property type="entry name" value="A-macroglobulin_rcpt-bd"/>
</dbReference>
<dbReference type="Pfam" id="PF01835">
    <property type="entry name" value="MG2"/>
    <property type="match status" value="1"/>
</dbReference>
<evidence type="ECO:0000313" key="9">
    <source>
        <dbReference type="EMBL" id="CAK8680734.1"/>
    </source>
</evidence>
<evidence type="ECO:0000256" key="3">
    <source>
        <dbReference type="ARBA" id="ARBA00023157"/>
    </source>
</evidence>
<comment type="caution">
    <text evidence="9">The sequence shown here is derived from an EMBL/GenBank/DDBJ whole genome shotgun (WGS) entry which is preliminary data.</text>
</comment>
<keyword evidence="3" id="KW-1015">Disulfide bond</keyword>
<dbReference type="InterPro" id="IPR036383">
    <property type="entry name" value="TSP1_rpt_sf"/>
</dbReference>
<dbReference type="CDD" id="cd02897">
    <property type="entry name" value="A2M_2"/>
    <property type="match status" value="1"/>
</dbReference>
<feature type="domain" description="Alpha-2-macroglobulin" evidence="7">
    <location>
        <begin position="726"/>
        <end position="816"/>
    </location>
</feature>
<dbReference type="Gene3D" id="1.50.10.20">
    <property type="match status" value="1"/>
</dbReference>
<dbReference type="PROSITE" id="PS50092">
    <property type="entry name" value="TSP1"/>
    <property type="match status" value="1"/>
</dbReference>
<dbReference type="InterPro" id="IPR013320">
    <property type="entry name" value="ConA-like_dom_sf"/>
</dbReference>
<dbReference type="SMART" id="SM01361">
    <property type="entry name" value="A2M_recep"/>
    <property type="match status" value="1"/>
</dbReference>
<dbReference type="InterPro" id="IPR008930">
    <property type="entry name" value="Terpenoid_cyclase/PrenylTrfase"/>
</dbReference>
<dbReference type="Gene3D" id="2.60.40.10">
    <property type="entry name" value="Immunoglobulins"/>
    <property type="match status" value="1"/>
</dbReference>
<dbReference type="InterPro" id="IPR011625">
    <property type="entry name" value="A2M_N_BRD"/>
</dbReference>
<feature type="chain" id="PRO_5046964007" evidence="5">
    <location>
        <begin position="22"/>
        <end position="1797"/>
    </location>
</feature>
<dbReference type="InterPro" id="IPR000884">
    <property type="entry name" value="TSP1_rpt"/>
</dbReference>
<name>A0ABP0FQF3_CLALP</name>
<organism evidence="9 10">
    <name type="scientific">Clavelina lepadiformis</name>
    <name type="common">Light-bulb sea squirt</name>
    <name type="synonym">Ascidia lepadiformis</name>
    <dbReference type="NCBI Taxonomy" id="159417"/>
    <lineage>
        <taxon>Eukaryota</taxon>
        <taxon>Metazoa</taxon>
        <taxon>Chordata</taxon>
        <taxon>Tunicata</taxon>
        <taxon>Ascidiacea</taxon>
        <taxon>Aplousobranchia</taxon>
        <taxon>Clavelinidae</taxon>
        <taxon>Clavelina</taxon>
    </lineage>
</organism>
<dbReference type="InterPro" id="IPR050473">
    <property type="entry name" value="A2M/Complement_sys"/>
</dbReference>
<dbReference type="Gene3D" id="2.60.40.1930">
    <property type="match status" value="2"/>
</dbReference>
<feature type="signal peptide" evidence="5">
    <location>
        <begin position="1"/>
        <end position="21"/>
    </location>
</feature>
<dbReference type="InterPro" id="IPR036595">
    <property type="entry name" value="A-macroglobulin_rcpt-bd_sf"/>
</dbReference>
<dbReference type="PANTHER" id="PTHR11412:SF136">
    <property type="entry name" value="CD109 ANTIGEN"/>
    <property type="match status" value="1"/>
</dbReference>
<evidence type="ECO:0000256" key="2">
    <source>
        <dbReference type="ARBA" id="ARBA00022966"/>
    </source>
</evidence>